<evidence type="ECO:0000256" key="4">
    <source>
        <dbReference type="ARBA" id="ARBA00022832"/>
    </source>
</evidence>
<dbReference type="Proteomes" id="UP000318053">
    <property type="component" value="Unassembled WGS sequence"/>
</dbReference>
<evidence type="ECO:0000259" key="11">
    <source>
        <dbReference type="Pfam" id="PF08545"/>
    </source>
</evidence>
<keyword evidence="7 8" id="KW-0511">Multifunctional enzyme</keyword>
<organism evidence="12 13">
    <name type="scientific">Allorhodopirellula solitaria</name>
    <dbReference type="NCBI Taxonomy" id="2527987"/>
    <lineage>
        <taxon>Bacteria</taxon>
        <taxon>Pseudomonadati</taxon>
        <taxon>Planctomycetota</taxon>
        <taxon>Planctomycetia</taxon>
        <taxon>Pirellulales</taxon>
        <taxon>Pirellulaceae</taxon>
        <taxon>Allorhodopirellula</taxon>
    </lineage>
</organism>
<keyword evidence="6 8" id="KW-0275">Fatty acid biosynthesis</keyword>
<protein>
    <recommendedName>
        <fullName evidence="8">Beta-ketoacyl-[acyl-carrier-protein] synthase III</fullName>
        <shortName evidence="8">Beta-ketoacyl-ACP synthase III</shortName>
        <shortName evidence="8">KAS III</shortName>
        <ecNumber evidence="8">2.3.1.180</ecNumber>
    </recommendedName>
    <alternativeName>
        <fullName evidence="8">3-oxoacyl-[acyl-carrier-protein] synthase 3</fullName>
    </alternativeName>
    <alternativeName>
        <fullName evidence="8">3-oxoacyl-[acyl-carrier-protein] synthase III</fullName>
    </alternativeName>
</protein>
<evidence type="ECO:0000313" key="12">
    <source>
        <dbReference type="EMBL" id="TWT73363.1"/>
    </source>
</evidence>
<feature type="compositionally biased region" description="Polar residues" evidence="9">
    <location>
        <begin position="99"/>
        <end position="112"/>
    </location>
</feature>
<dbReference type="InterPro" id="IPR004655">
    <property type="entry name" value="FabH"/>
</dbReference>
<dbReference type="CDD" id="cd00830">
    <property type="entry name" value="KAS_III"/>
    <property type="match status" value="1"/>
</dbReference>
<dbReference type="Gene3D" id="3.40.47.10">
    <property type="match status" value="1"/>
</dbReference>
<dbReference type="EC" id="2.3.1.180" evidence="8"/>
<evidence type="ECO:0000256" key="6">
    <source>
        <dbReference type="ARBA" id="ARBA00023160"/>
    </source>
</evidence>
<feature type="active site" evidence="8">
    <location>
        <position position="255"/>
    </location>
</feature>
<dbReference type="PANTHER" id="PTHR43091">
    <property type="entry name" value="3-OXOACYL-[ACYL-CARRIER-PROTEIN] SYNTHASE"/>
    <property type="match status" value="1"/>
</dbReference>
<feature type="region of interest" description="ACP-binding" evidence="8">
    <location>
        <begin position="417"/>
        <end position="421"/>
    </location>
</feature>
<gene>
    <name evidence="12" type="primary">fabH_1</name>
    <name evidence="8" type="synonym">fabH</name>
    <name evidence="12" type="ORF">CA85_18330</name>
</gene>
<evidence type="ECO:0000256" key="3">
    <source>
        <dbReference type="ARBA" id="ARBA00022679"/>
    </source>
</evidence>
<accession>A0A5C5YEY3</accession>
<dbReference type="NCBIfam" id="TIGR00747">
    <property type="entry name" value="fabH"/>
    <property type="match status" value="1"/>
</dbReference>
<dbReference type="AlphaFoldDB" id="A0A5C5YEY3"/>
<keyword evidence="5 8" id="KW-0443">Lipid metabolism</keyword>
<comment type="similarity">
    <text evidence="1 8">Belongs to the thiolase-like superfamily. FabH family.</text>
</comment>
<sequence length="489" mass="51636">MNYRDEPRPSFTARAGFLSKIGVVSEKAETYDKSARLKRRPFIIPCRTSGPTISDVALEGRFGILFSRSSPAMLSRANARPRKMEESWLHTEPAHESPKSSITSPQHQTSGGKSAGPPLGENTASAGEAALARGQVTANGRMGRVSGVRIAGTGSFVPENIVTNEDLAALGCDSEWIVRRTGIRQRRHAASDEATSDMCYAASMRCLENAEVAASEVDLVLVATITPDHQTPSTASQLQGRLGISAPAMDLGVACSGFTYALVTAAQFIAAGNAKNVLVVGADLMTRTIDPDDKKTYPLFGDAAGAVLVTPTAVDRGGNADRADDAPPAEEENAAADGLLSYQLGSEGICGEMLCVPAGGSRQSLTPDAYAAGDHYMKMDGRNVFKWAVRVVDESAKDVLTHAGVAPDELALLILHQANQRIIDSAVAGLKVDPAKVFVNLDKYGNTSAASIPLALDEAVRGGRVQRDDLILMSGFGAGLAWGTLLLRW</sequence>
<keyword evidence="4 8" id="KW-0276">Fatty acid metabolism</keyword>
<dbReference type="GO" id="GO:0004315">
    <property type="term" value="F:3-oxoacyl-[acyl-carrier-protein] synthase activity"/>
    <property type="evidence" value="ECO:0007669"/>
    <property type="project" value="InterPro"/>
</dbReference>
<dbReference type="InterPro" id="IPR016039">
    <property type="entry name" value="Thiolase-like"/>
</dbReference>
<keyword evidence="2 8" id="KW-0444">Lipid biosynthesis</keyword>
<comment type="caution">
    <text evidence="12">The sequence shown here is derived from an EMBL/GenBank/DDBJ whole genome shotgun (WGS) entry which is preliminary data.</text>
</comment>
<evidence type="ECO:0000259" key="10">
    <source>
        <dbReference type="Pfam" id="PF08541"/>
    </source>
</evidence>
<dbReference type="UniPathway" id="UPA00094"/>
<evidence type="ECO:0000256" key="1">
    <source>
        <dbReference type="ARBA" id="ARBA00008642"/>
    </source>
</evidence>
<reference evidence="12 13" key="1">
    <citation type="submission" date="2019-02" db="EMBL/GenBank/DDBJ databases">
        <title>Deep-cultivation of Planctomycetes and their phenomic and genomic characterization uncovers novel biology.</title>
        <authorList>
            <person name="Wiegand S."/>
            <person name="Jogler M."/>
            <person name="Boedeker C."/>
            <person name="Pinto D."/>
            <person name="Vollmers J."/>
            <person name="Rivas-Marin E."/>
            <person name="Kohn T."/>
            <person name="Peeters S.H."/>
            <person name="Heuer A."/>
            <person name="Rast P."/>
            <person name="Oberbeckmann S."/>
            <person name="Bunk B."/>
            <person name="Jeske O."/>
            <person name="Meyerdierks A."/>
            <person name="Storesund J.E."/>
            <person name="Kallscheuer N."/>
            <person name="Luecker S."/>
            <person name="Lage O.M."/>
            <person name="Pohl T."/>
            <person name="Merkel B.J."/>
            <person name="Hornburger P."/>
            <person name="Mueller R.-W."/>
            <person name="Bruemmer F."/>
            <person name="Labrenz M."/>
            <person name="Spormann A.M."/>
            <person name="Op Den Camp H."/>
            <person name="Overmann J."/>
            <person name="Amann R."/>
            <person name="Jetten M.S.M."/>
            <person name="Mascher T."/>
            <person name="Medema M.H."/>
            <person name="Devos D.P."/>
            <person name="Kaster A.-K."/>
            <person name="Ovreas L."/>
            <person name="Rohde M."/>
            <person name="Galperin M.Y."/>
            <person name="Jogler C."/>
        </authorList>
    </citation>
    <scope>NUCLEOTIDE SEQUENCE [LARGE SCALE GENOMIC DNA]</scope>
    <source>
        <strain evidence="12 13">CA85</strain>
    </source>
</reference>
<evidence type="ECO:0000256" key="8">
    <source>
        <dbReference type="HAMAP-Rule" id="MF_01815"/>
    </source>
</evidence>
<comment type="function">
    <text evidence="8">Catalyzes the condensation reaction of fatty acid synthesis by the addition to an acyl acceptor of two carbons from malonyl-ACP. Catalyzes the first condensation reaction which initiates fatty acid synthesis and may therefore play a role in governing the total rate of fatty acid production. Possesses both acetoacetyl-ACP synthase and acetyl transacylase activities. Its substrate specificity determines the biosynthesis of branched-chain and/or straight-chain of fatty acids.</text>
</comment>
<dbReference type="GO" id="GO:0005737">
    <property type="term" value="C:cytoplasm"/>
    <property type="evidence" value="ECO:0007669"/>
    <property type="project" value="UniProtKB-SubCell"/>
</dbReference>
<dbReference type="InterPro" id="IPR013747">
    <property type="entry name" value="ACP_syn_III_C"/>
</dbReference>
<feature type="active site" evidence="8">
    <location>
        <position position="446"/>
    </location>
</feature>
<dbReference type="PANTHER" id="PTHR43091:SF1">
    <property type="entry name" value="BETA-KETOACYL-[ACYL-CARRIER-PROTEIN] SYNTHASE III, CHLOROPLASTIC"/>
    <property type="match status" value="1"/>
</dbReference>
<dbReference type="GO" id="GO:0033818">
    <property type="term" value="F:beta-ketoacyl-acyl-carrier-protein synthase III activity"/>
    <property type="evidence" value="ECO:0007669"/>
    <property type="project" value="UniProtKB-UniRule"/>
</dbReference>
<comment type="pathway">
    <text evidence="8">Lipid metabolism; fatty acid biosynthesis.</text>
</comment>
<evidence type="ECO:0000256" key="9">
    <source>
        <dbReference type="SAM" id="MobiDB-lite"/>
    </source>
</evidence>
<evidence type="ECO:0000256" key="5">
    <source>
        <dbReference type="ARBA" id="ARBA00023098"/>
    </source>
</evidence>
<evidence type="ECO:0000256" key="2">
    <source>
        <dbReference type="ARBA" id="ARBA00022516"/>
    </source>
</evidence>
<evidence type="ECO:0000256" key="7">
    <source>
        <dbReference type="ARBA" id="ARBA00023268"/>
    </source>
</evidence>
<evidence type="ECO:0000313" key="13">
    <source>
        <dbReference type="Proteomes" id="UP000318053"/>
    </source>
</evidence>
<feature type="domain" description="Beta-ketoacyl-[acyl-carrier-protein] synthase III N-terminal" evidence="11">
    <location>
        <begin position="249"/>
        <end position="314"/>
    </location>
</feature>
<feature type="domain" description="Beta-ketoacyl-[acyl-carrier-protein] synthase III C-terminal" evidence="10">
    <location>
        <begin position="400"/>
        <end position="489"/>
    </location>
</feature>
<comment type="domain">
    <text evidence="8">The last Arg residue of the ACP-binding site is essential for the weak association between ACP/AcpP and FabH.</text>
</comment>
<dbReference type="GO" id="GO:0006633">
    <property type="term" value="P:fatty acid biosynthetic process"/>
    <property type="evidence" value="ECO:0007669"/>
    <property type="project" value="UniProtKB-UniRule"/>
</dbReference>
<keyword evidence="8" id="KW-0963">Cytoplasm</keyword>
<proteinExistence type="inferred from homology"/>
<dbReference type="Pfam" id="PF08541">
    <property type="entry name" value="ACP_syn_III_C"/>
    <property type="match status" value="1"/>
</dbReference>
<feature type="region of interest" description="Disordered" evidence="9">
    <location>
        <begin position="76"/>
        <end position="125"/>
    </location>
</feature>
<keyword evidence="3 8" id="KW-0808">Transferase</keyword>
<dbReference type="HAMAP" id="MF_01815">
    <property type="entry name" value="FabH"/>
    <property type="match status" value="1"/>
</dbReference>
<dbReference type="EMBL" id="SJPK01000003">
    <property type="protein sequence ID" value="TWT73363.1"/>
    <property type="molecule type" value="Genomic_DNA"/>
</dbReference>
<comment type="subcellular location">
    <subcellularLocation>
        <location evidence="8">Cytoplasm</location>
    </subcellularLocation>
</comment>
<feature type="active site" evidence="8">
    <location>
        <position position="416"/>
    </location>
</feature>
<keyword evidence="13" id="KW-1185">Reference proteome</keyword>
<dbReference type="NCBIfam" id="NF006829">
    <property type="entry name" value="PRK09352.1"/>
    <property type="match status" value="1"/>
</dbReference>
<comment type="catalytic activity">
    <reaction evidence="8">
        <text>malonyl-[ACP] + acetyl-CoA + H(+) = 3-oxobutanoyl-[ACP] + CO2 + CoA</text>
        <dbReference type="Rhea" id="RHEA:12080"/>
        <dbReference type="Rhea" id="RHEA-COMP:9623"/>
        <dbReference type="Rhea" id="RHEA-COMP:9625"/>
        <dbReference type="ChEBI" id="CHEBI:15378"/>
        <dbReference type="ChEBI" id="CHEBI:16526"/>
        <dbReference type="ChEBI" id="CHEBI:57287"/>
        <dbReference type="ChEBI" id="CHEBI:57288"/>
        <dbReference type="ChEBI" id="CHEBI:78449"/>
        <dbReference type="ChEBI" id="CHEBI:78450"/>
        <dbReference type="EC" id="2.3.1.180"/>
    </reaction>
</comment>
<dbReference type="Pfam" id="PF08545">
    <property type="entry name" value="ACP_syn_III"/>
    <property type="match status" value="1"/>
</dbReference>
<dbReference type="InterPro" id="IPR013751">
    <property type="entry name" value="ACP_syn_III_N"/>
</dbReference>
<keyword evidence="8 12" id="KW-0012">Acyltransferase</keyword>
<name>A0A5C5YEY3_9BACT</name>
<dbReference type="SUPFAM" id="SSF53901">
    <property type="entry name" value="Thiolase-like"/>
    <property type="match status" value="1"/>
</dbReference>
<comment type="subunit">
    <text evidence="8">Homodimer.</text>
</comment>
<feature type="compositionally biased region" description="Basic and acidic residues" evidence="9">
    <location>
        <begin position="82"/>
        <end position="98"/>
    </location>
</feature>